<dbReference type="Proteomes" id="UP001165368">
    <property type="component" value="Unassembled WGS sequence"/>
</dbReference>
<name>A0ABS9L1V2_9MICC</name>
<dbReference type="EMBL" id="JAKLTQ010000001">
    <property type="protein sequence ID" value="MCG2620659.1"/>
    <property type="molecule type" value="Genomic_DNA"/>
</dbReference>
<feature type="transmembrane region" description="Helical" evidence="2">
    <location>
        <begin position="28"/>
        <end position="48"/>
    </location>
</feature>
<comment type="caution">
    <text evidence="3">The sequence shown here is derived from an EMBL/GenBank/DDBJ whole genome shotgun (WGS) entry which is preliminary data.</text>
</comment>
<organism evidence="3 4">
    <name type="scientific">Arthrobacter hankyongi</name>
    <dbReference type="NCBI Taxonomy" id="2904801"/>
    <lineage>
        <taxon>Bacteria</taxon>
        <taxon>Bacillati</taxon>
        <taxon>Actinomycetota</taxon>
        <taxon>Actinomycetes</taxon>
        <taxon>Micrococcales</taxon>
        <taxon>Micrococcaceae</taxon>
        <taxon>Arthrobacter</taxon>
    </lineage>
</organism>
<evidence type="ECO:0000256" key="2">
    <source>
        <dbReference type="SAM" id="Phobius"/>
    </source>
</evidence>
<evidence type="ECO:0000313" key="3">
    <source>
        <dbReference type="EMBL" id="MCG2620659.1"/>
    </source>
</evidence>
<keyword evidence="4" id="KW-1185">Reference proteome</keyword>
<reference evidence="3" key="1">
    <citation type="submission" date="2022-01" db="EMBL/GenBank/DDBJ databases">
        <authorList>
            <person name="Jo J.-H."/>
            <person name="Im W.-T."/>
        </authorList>
    </citation>
    <scope>NUCLEOTIDE SEQUENCE</scope>
    <source>
        <strain evidence="3">I2-34</strain>
    </source>
</reference>
<proteinExistence type="predicted"/>
<keyword evidence="2" id="KW-1133">Transmembrane helix</keyword>
<feature type="region of interest" description="Disordered" evidence="1">
    <location>
        <begin position="1"/>
        <end position="21"/>
    </location>
</feature>
<dbReference type="RefSeq" id="WP_237817751.1">
    <property type="nucleotide sequence ID" value="NZ_JAKLTQ010000001.1"/>
</dbReference>
<feature type="compositionally biased region" description="Polar residues" evidence="1">
    <location>
        <begin position="1"/>
        <end position="19"/>
    </location>
</feature>
<gene>
    <name evidence="3" type="ORF">LVY72_01900</name>
</gene>
<keyword evidence="2" id="KW-0472">Membrane</keyword>
<keyword evidence="2" id="KW-0812">Transmembrane</keyword>
<evidence type="ECO:0000256" key="1">
    <source>
        <dbReference type="SAM" id="MobiDB-lite"/>
    </source>
</evidence>
<accession>A0ABS9L1V2</accession>
<sequence>MRSLGNNPVQSSSSTSANPTPRGWPFKAGSIGMAVMVLVFLFAVVFAANQNDVIGWIIAIIALGWLLLAVFVVFGVRGATRKAQEKFATIQADLASRAAGGPAGPNGGTELVEEEVTRVNAVRDQKLDHSFKIVQVQVRVIRDYLGKDTGMVERALETIEITAHNGRGMIKNDDGGEPVTGTVVN</sequence>
<feature type="transmembrane region" description="Helical" evidence="2">
    <location>
        <begin position="54"/>
        <end position="76"/>
    </location>
</feature>
<protein>
    <submittedName>
        <fullName evidence="3">Uncharacterized protein</fullName>
    </submittedName>
</protein>
<evidence type="ECO:0000313" key="4">
    <source>
        <dbReference type="Proteomes" id="UP001165368"/>
    </source>
</evidence>